<keyword evidence="2" id="KW-1185">Reference proteome</keyword>
<reference evidence="1 2" key="1">
    <citation type="submission" date="2016-11" db="EMBL/GenBank/DDBJ databases">
        <title>Study of marine rhodopsin-containing bacteria.</title>
        <authorList>
            <person name="Yoshizawa S."/>
            <person name="Kumagai Y."/>
            <person name="Kogure K."/>
        </authorList>
    </citation>
    <scope>NUCLEOTIDE SEQUENCE [LARGE SCALE GENOMIC DNA]</scope>
    <source>
        <strain evidence="1 2">SG-29</strain>
    </source>
</reference>
<dbReference type="Gene3D" id="3.40.50.1820">
    <property type="entry name" value="alpha/beta hydrolase"/>
    <property type="match status" value="1"/>
</dbReference>
<dbReference type="InParanoid" id="A0A259U226"/>
<dbReference type="Proteomes" id="UP000216446">
    <property type="component" value="Unassembled WGS sequence"/>
</dbReference>
<dbReference type="AlphaFoldDB" id="A0A259U226"/>
<evidence type="ECO:0000313" key="2">
    <source>
        <dbReference type="Proteomes" id="UP000216446"/>
    </source>
</evidence>
<dbReference type="InterPro" id="IPR029058">
    <property type="entry name" value="AB_hydrolase_fold"/>
</dbReference>
<comment type="caution">
    <text evidence="1">The sequence shown here is derived from an EMBL/GenBank/DDBJ whole genome shotgun (WGS) entry which is preliminary data.</text>
</comment>
<name>A0A259U226_9BACT</name>
<protein>
    <recommendedName>
        <fullName evidence="3">Dienelactone hydrolase domain-containing protein</fullName>
    </recommendedName>
</protein>
<dbReference type="SUPFAM" id="SSF53474">
    <property type="entry name" value="alpha/beta-Hydrolases"/>
    <property type="match status" value="1"/>
</dbReference>
<accession>A0A259U226</accession>
<evidence type="ECO:0000313" key="1">
    <source>
        <dbReference type="EMBL" id="OZC04000.1"/>
    </source>
</evidence>
<dbReference type="EMBL" id="MQWB01000001">
    <property type="protein sequence ID" value="OZC04000.1"/>
    <property type="molecule type" value="Genomic_DNA"/>
</dbReference>
<organism evidence="1 2">
    <name type="scientific">Rubricoccus marinus</name>
    <dbReference type="NCBI Taxonomy" id="716817"/>
    <lineage>
        <taxon>Bacteria</taxon>
        <taxon>Pseudomonadati</taxon>
        <taxon>Rhodothermota</taxon>
        <taxon>Rhodothermia</taxon>
        <taxon>Rhodothermales</taxon>
        <taxon>Rubricoccaceae</taxon>
        <taxon>Rubricoccus</taxon>
    </lineage>
</organism>
<gene>
    <name evidence="1" type="ORF">BSZ36_14015</name>
</gene>
<evidence type="ECO:0008006" key="3">
    <source>
        <dbReference type="Google" id="ProtNLM"/>
    </source>
</evidence>
<sequence>MRVEGLGATRYRLRRDHPYTGDADLDLAFSTFDALVIPPADGREGAAAVTLLNGITKPLAHSIPAALELARGGAGAILIDTPLGGVRRPGGGGNPGAAVAEIARRGVALDVPLVARMFDGVAADLAAAFALGADAHGIGARGRRALFGASFGCLLSSFAFGRDGLGDRLIGAIGHPGLPGMARGLVDTFAQFSGIPAAVVTGGLRLGPLAETAARRMGGEPAVGALRFARLLSRLGRGGRALDGLDPLGFASGESRPVAFLAGERDPVATPEAIRDAASAYPRSTVEVLPALGHGWYPGARPADAPTFGEACGAFALRQVRDWT</sequence>
<proteinExistence type="predicted"/>